<gene>
    <name evidence="1" type="ORF">CHL78_018220</name>
</gene>
<dbReference type="AlphaFoldDB" id="A0A371IY71"/>
<dbReference type="Proteomes" id="UP000215694">
    <property type="component" value="Unassembled WGS sequence"/>
</dbReference>
<keyword evidence="2" id="KW-1185">Reference proteome</keyword>
<evidence type="ECO:0000313" key="2">
    <source>
        <dbReference type="Proteomes" id="UP000215694"/>
    </source>
</evidence>
<accession>A0A371IY71</accession>
<sequence length="243" mass="28525">MTSIKKSEVLKCIDYSKENKLIDKLNSVYNTLPSGDCNGCGSCCMESVGINLIEFINIFNYLKGNDKLRIECLNKVLDYYFLEYVKKSPCPFKDDNNRCMIYEVRPLNCRLFGHWKKEDYNKNLSNVTKRNIDYKNIIKSKYGFDINDEVVNYKINYCEDFIPEKEYLDKATRLSFADELMVLDSKIFSKEIIDIDFKDRGIVEYFIDCLLNENVAYNIKVKVSKDSEAREVAINRLKKILVR</sequence>
<protein>
    <submittedName>
        <fullName evidence="1">YkgJ family cysteine cluster protein</fullName>
    </submittedName>
</protein>
<evidence type="ECO:0000313" key="1">
    <source>
        <dbReference type="EMBL" id="RDY25432.1"/>
    </source>
</evidence>
<name>A0A371IY71_9FIRM</name>
<dbReference type="Pfam" id="PF03692">
    <property type="entry name" value="CxxCxxCC"/>
    <property type="match status" value="1"/>
</dbReference>
<proteinExistence type="predicted"/>
<reference evidence="1 2" key="1">
    <citation type="journal article" date="2017" name="Genome Announc.">
        <title>Draft Genome Sequence of Romboutsia weinsteinii sp. nov. Strain CCRI-19649(T) Isolated from Surface Water.</title>
        <authorList>
            <person name="Maheux A.F."/>
            <person name="Boudreau D.K."/>
            <person name="Berube E."/>
            <person name="Boissinot M."/>
            <person name="Cantin P."/>
            <person name="Raymond F."/>
            <person name="Corbeil J."/>
            <person name="Omar R.F."/>
            <person name="Bergeron M.G."/>
        </authorList>
    </citation>
    <scope>NUCLEOTIDE SEQUENCE [LARGE SCALE GENOMIC DNA]</scope>
    <source>
        <strain evidence="1 2">CCRI-19649</strain>
    </source>
</reference>
<dbReference type="RefSeq" id="WP_094368300.1">
    <property type="nucleotide sequence ID" value="NZ_NOJY02000073.1"/>
</dbReference>
<dbReference type="OrthoDB" id="9810361at2"/>
<comment type="caution">
    <text evidence="1">The sequence shown here is derived from an EMBL/GenBank/DDBJ whole genome shotgun (WGS) entry which is preliminary data.</text>
</comment>
<dbReference type="InterPro" id="IPR005358">
    <property type="entry name" value="Puta_zinc/iron-chelating_dom"/>
</dbReference>
<dbReference type="EMBL" id="NOJY02000073">
    <property type="protein sequence ID" value="RDY25432.1"/>
    <property type="molecule type" value="Genomic_DNA"/>
</dbReference>
<organism evidence="1 2">
    <name type="scientific">Romboutsia weinsteinii</name>
    <dbReference type="NCBI Taxonomy" id="2020949"/>
    <lineage>
        <taxon>Bacteria</taxon>
        <taxon>Bacillati</taxon>
        <taxon>Bacillota</taxon>
        <taxon>Clostridia</taxon>
        <taxon>Peptostreptococcales</taxon>
        <taxon>Peptostreptococcaceae</taxon>
        <taxon>Romboutsia</taxon>
    </lineage>
</organism>